<dbReference type="RefSeq" id="WP_115867474.1">
    <property type="nucleotide sequence ID" value="NZ_QREG01000005.1"/>
</dbReference>
<dbReference type="Proteomes" id="UP000256779">
    <property type="component" value="Unassembled WGS sequence"/>
</dbReference>
<evidence type="ECO:0000313" key="1">
    <source>
        <dbReference type="EMBL" id="REE00474.1"/>
    </source>
</evidence>
<name>A0A3D9L5V5_MARFU</name>
<accession>A0A3D9L5V5</accession>
<organism evidence="1 2">
    <name type="scientific">Marinoscillum furvescens DSM 4134</name>
    <dbReference type="NCBI Taxonomy" id="1122208"/>
    <lineage>
        <taxon>Bacteria</taxon>
        <taxon>Pseudomonadati</taxon>
        <taxon>Bacteroidota</taxon>
        <taxon>Cytophagia</taxon>
        <taxon>Cytophagales</taxon>
        <taxon>Reichenbachiellaceae</taxon>
        <taxon>Marinoscillum</taxon>
    </lineage>
</organism>
<reference evidence="1 2" key="1">
    <citation type="submission" date="2018-07" db="EMBL/GenBank/DDBJ databases">
        <title>Genomic Encyclopedia of Type Strains, Phase IV (KMG-IV): sequencing the most valuable type-strain genomes for metagenomic binning, comparative biology and taxonomic classification.</title>
        <authorList>
            <person name="Goeker M."/>
        </authorList>
    </citation>
    <scope>NUCLEOTIDE SEQUENCE [LARGE SCALE GENOMIC DNA]</scope>
    <source>
        <strain evidence="1 2">DSM 4134</strain>
    </source>
</reference>
<dbReference type="AlphaFoldDB" id="A0A3D9L5V5"/>
<dbReference type="EMBL" id="QREG01000005">
    <property type="protein sequence ID" value="REE00474.1"/>
    <property type="molecule type" value="Genomic_DNA"/>
</dbReference>
<evidence type="ECO:0000313" key="2">
    <source>
        <dbReference type="Proteomes" id="UP000256779"/>
    </source>
</evidence>
<keyword evidence="2" id="KW-1185">Reference proteome</keyword>
<comment type="caution">
    <text evidence="1">The sequence shown here is derived from an EMBL/GenBank/DDBJ whole genome shotgun (WGS) entry which is preliminary data.</text>
</comment>
<sequence>MEQLIWYSAQTGQYTFGSEMDLKVAESLTGEEMEVLYEMTDAEMPIIKKIVNQLNTARVESSLTNSYT</sequence>
<proteinExistence type="predicted"/>
<protein>
    <submittedName>
        <fullName evidence="1">Uncharacterized protein</fullName>
    </submittedName>
</protein>
<gene>
    <name evidence="1" type="ORF">C7460_10597</name>
</gene>